<dbReference type="EMBL" id="CAXIEN010000524">
    <property type="protein sequence ID" value="CAL1299940.1"/>
    <property type="molecule type" value="Genomic_DNA"/>
</dbReference>
<proteinExistence type="predicted"/>
<organism evidence="1 2">
    <name type="scientific">Larinioides sclopetarius</name>
    <dbReference type="NCBI Taxonomy" id="280406"/>
    <lineage>
        <taxon>Eukaryota</taxon>
        <taxon>Metazoa</taxon>
        <taxon>Ecdysozoa</taxon>
        <taxon>Arthropoda</taxon>
        <taxon>Chelicerata</taxon>
        <taxon>Arachnida</taxon>
        <taxon>Araneae</taxon>
        <taxon>Araneomorphae</taxon>
        <taxon>Entelegynae</taxon>
        <taxon>Araneoidea</taxon>
        <taxon>Araneidae</taxon>
        <taxon>Larinioides</taxon>
    </lineage>
</organism>
<name>A0AAV2BW14_9ARAC</name>
<gene>
    <name evidence="1" type="ORF">LARSCL_LOCUS21648</name>
</gene>
<keyword evidence="2" id="KW-1185">Reference proteome</keyword>
<dbReference type="InterPro" id="IPR052778">
    <property type="entry name" value="Centrosome-WD_assoc"/>
</dbReference>
<reference evidence="1 2" key="1">
    <citation type="submission" date="2024-04" db="EMBL/GenBank/DDBJ databases">
        <authorList>
            <person name="Rising A."/>
            <person name="Reimegard J."/>
            <person name="Sonavane S."/>
            <person name="Akerstrom W."/>
            <person name="Nylinder S."/>
            <person name="Hedman E."/>
            <person name="Kallberg Y."/>
        </authorList>
    </citation>
    <scope>NUCLEOTIDE SEQUENCE [LARGE SCALE GENOMIC DNA]</scope>
</reference>
<dbReference type="SMART" id="SM00320">
    <property type="entry name" value="WD40"/>
    <property type="match status" value="3"/>
</dbReference>
<dbReference type="InterPro" id="IPR015943">
    <property type="entry name" value="WD40/YVTN_repeat-like_dom_sf"/>
</dbReference>
<dbReference type="Proteomes" id="UP001497382">
    <property type="component" value="Unassembled WGS sequence"/>
</dbReference>
<accession>A0AAV2BW14</accession>
<dbReference type="InterPro" id="IPR001680">
    <property type="entry name" value="WD40_rpt"/>
</dbReference>
<dbReference type="SUPFAM" id="SSF50998">
    <property type="entry name" value="Quinoprotein alcohol dehydrogenase-like"/>
    <property type="match status" value="1"/>
</dbReference>
<dbReference type="Pfam" id="PF00400">
    <property type="entry name" value="WD40"/>
    <property type="match status" value="1"/>
</dbReference>
<protein>
    <recommendedName>
        <fullName evidence="3">WD repeat-containing protein WRAP73</fullName>
    </recommendedName>
</protein>
<dbReference type="PANTHER" id="PTHR16220:SF0">
    <property type="entry name" value="WD REPEAT-CONTAINING PROTEIN WRAP73"/>
    <property type="match status" value="1"/>
</dbReference>
<dbReference type="GO" id="GO:0005815">
    <property type="term" value="C:microtubule organizing center"/>
    <property type="evidence" value="ECO:0007669"/>
    <property type="project" value="TreeGrafter"/>
</dbReference>
<sequence>MPVLIYKFNLNMFQELRSTVYSELIEQNADVISCFSPNGMNFAYVLQCQLIILDVESQKTVQKFICDYTIDCLSWSPDSELVYCCSKKQGSIQIWNLTNPVWRCKIMENPLAVAEVHWAPDSRHLLVISEFHLKMTVWSLVSTTIAVIENPKPVKNCLSFSSCERYLTVAERRKCEDFISIYTCYTWEILKFFSVETKDLSGIYFSPSDLVIGVLEAYIEEPKVVFYSIDGRILGKYIRSSMFGFTSFSWNSNGKMISLGDYSGVVTILDGSKYVEIISYHETDSIDCEKTTVYKVSPKSVESGASGNVSSSLELFEVLKGEPFVLASLATHSEKSKSKHAKYGIRTLRFSHCGNYLLSLNGSFPNMLFVFNLSTFMLSSVVLHHHKIKADVSWHPTKSLLAFCCGSQNVYLWTPTCCISLWSPFRGECPSHSVQWCSRRNCLLLNGKNHSALLYLPDVDPHPSGVSQDVLSAAT</sequence>
<dbReference type="AlphaFoldDB" id="A0AAV2BW14"/>
<dbReference type="Gene3D" id="2.130.10.10">
    <property type="entry name" value="YVTN repeat-like/Quinoprotein amine dehydrogenase"/>
    <property type="match status" value="2"/>
</dbReference>
<dbReference type="InterPro" id="IPR011047">
    <property type="entry name" value="Quinoprotein_ADH-like_sf"/>
</dbReference>
<dbReference type="GO" id="GO:1990811">
    <property type="term" value="C:MWP complex"/>
    <property type="evidence" value="ECO:0007669"/>
    <property type="project" value="TreeGrafter"/>
</dbReference>
<comment type="caution">
    <text evidence="1">The sequence shown here is derived from an EMBL/GenBank/DDBJ whole genome shotgun (WGS) entry which is preliminary data.</text>
</comment>
<dbReference type="PANTHER" id="PTHR16220">
    <property type="entry name" value="WD REPEAT PROTEIN 8-RELATED"/>
    <property type="match status" value="1"/>
</dbReference>
<evidence type="ECO:0000313" key="1">
    <source>
        <dbReference type="EMBL" id="CAL1299940.1"/>
    </source>
</evidence>
<evidence type="ECO:0008006" key="3">
    <source>
        <dbReference type="Google" id="ProtNLM"/>
    </source>
</evidence>
<evidence type="ECO:0000313" key="2">
    <source>
        <dbReference type="Proteomes" id="UP001497382"/>
    </source>
</evidence>